<evidence type="ECO:0000256" key="8">
    <source>
        <dbReference type="ARBA" id="ARBA00031285"/>
    </source>
</evidence>
<dbReference type="Pfam" id="PF00882">
    <property type="entry name" value="Zn_dep_PLPC"/>
    <property type="match status" value="1"/>
</dbReference>
<keyword evidence="6" id="KW-0378">Hydrolase</keyword>
<name>A0ABT4CPH0_9CLOT</name>
<proteinExistence type="predicted"/>
<keyword evidence="11" id="KW-1185">Reference proteome</keyword>
<reference evidence="10" key="1">
    <citation type="submission" date="2022-12" db="EMBL/GenBank/DDBJ databases">
        <authorList>
            <person name="Wang J."/>
        </authorList>
    </citation>
    <scope>NUCLEOTIDE SEQUENCE</scope>
    <source>
        <strain evidence="10">HY-42-06</strain>
    </source>
</reference>
<dbReference type="CDD" id="cd11009">
    <property type="entry name" value="Zn_dep_PLPC"/>
    <property type="match status" value="1"/>
</dbReference>
<protein>
    <recommendedName>
        <fullName evidence="2">Phospholipase C</fullName>
        <ecNumber evidence="1">3.1.4.3</ecNumber>
    </recommendedName>
    <alternativeName>
        <fullName evidence="8">Phosphatidylcholine cholinephosphohydrolase</fullName>
    </alternativeName>
</protein>
<evidence type="ECO:0000256" key="7">
    <source>
        <dbReference type="ARBA" id="ARBA00022833"/>
    </source>
</evidence>
<feature type="domain" description="Zn-dependent PLC" evidence="9">
    <location>
        <begin position="22"/>
        <end position="237"/>
    </location>
</feature>
<evidence type="ECO:0000313" key="11">
    <source>
        <dbReference type="Proteomes" id="UP001079657"/>
    </source>
</evidence>
<dbReference type="Proteomes" id="UP001079657">
    <property type="component" value="Unassembled WGS sequence"/>
</dbReference>
<keyword evidence="4" id="KW-0479">Metal-binding</keyword>
<dbReference type="Gene3D" id="1.10.575.10">
    <property type="entry name" value="P1 Nuclease"/>
    <property type="match status" value="1"/>
</dbReference>
<dbReference type="InterPro" id="IPR008947">
    <property type="entry name" value="PLipase_C/P1_nuclease_dom_sf"/>
</dbReference>
<keyword evidence="7" id="KW-0862">Zinc</keyword>
<dbReference type="InterPro" id="IPR001531">
    <property type="entry name" value="Zn_PLipaseC"/>
</dbReference>
<dbReference type="InterPro" id="IPR029002">
    <property type="entry name" value="PLPC/GPLD1"/>
</dbReference>
<dbReference type="SUPFAM" id="SSF48537">
    <property type="entry name" value="Phospholipase C/P1 nuclease"/>
    <property type="match status" value="1"/>
</dbReference>
<sequence>MKKKIEATYGKALKSVLFVVNPIKKLIINTHCMAHKYITNKAIDILKNEGHLQQYNHYQKYIKELNEGVTWADQDFKSSGHFYHFSKEKGLYGCTNALDECKKYYNKANTYLELGDIKKSMFYLGAACHLIQDTTVPQHVNNKLLKHHRKFELWIIKKIAMGHHFEVKNGIKTCESVDEYIKNNALTANNTYLKYINTKDIDERYMKIASSIIQEAQITTAGFMLDFYETLKEKTEC</sequence>
<comment type="caution">
    <text evidence="10">The sequence shown here is derived from an EMBL/GenBank/DDBJ whole genome shotgun (WGS) entry which is preliminary data.</text>
</comment>
<dbReference type="RefSeq" id="WP_268049693.1">
    <property type="nucleotide sequence ID" value="NZ_JAPQES010000003.1"/>
</dbReference>
<accession>A0ABT4CPH0</accession>
<dbReference type="PROSITE" id="PS51346">
    <property type="entry name" value="PROKAR_ZN_DEPEND_PLPC_2"/>
    <property type="match status" value="1"/>
</dbReference>
<dbReference type="SMART" id="SM00770">
    <property type="entry name" value="Zn_dep_PLPC"/>
    <property type="match status" value="1"/>
</dbReference>
<organism evidence="10 11">
    <name type="scientific">Clostridium ganghwense</name>
    <dbReference type="NCBI Taxonomy" id="312089"/>
    <lineage>
        <taxon>Bacteria</taxon>
        <taxon>Bacillati</taxon>
        <taxon>Bacillota</taxon>
        <taxon>Clostridia</taxon>
        <taxon>Eubacteriales</taxon>
        <taxon>Clostridiaceae</taxon>
        <taxon>Clostridium</taxon>
    </lineage>
</organism>
<keyword evidence="3" id="KW-0964">Secreted</keyword>
<gene>
    <name evidence="10" type="ORF">OXH55_09415</name>
</gene>
<evidence type="ECO:0000256" key="2">
    <source>
        <dbReference type="ARBA" id="ARBA00018391"/>
    </source>
</evidence>
<keyword evidence="5" id="KW-0732">Signal</keyword>
<dbReference type="EMBL" id="JAPQES010000003">
    <property type="protein sequence ID" value="MCY6370848.1"/>
    <property type="molecule type" value="Genomic_DNA"/>
</dbReference>
<evidence type="ECO:0000259" key="9">
    <source>
        <dbReference type="PROSITE" id="PS51346"/>
    </source>
</evidence>
<evidence type="ECO:0000256" key="3">
    <source>
        <dbReference type="ARBA" id="ARBA00022525"/>
    </source>
</evidence>
<evidence type="ECO:0000256" key="6">
    <source>
        <dbReference type="ARBA" id="ARBA00022801"/>
    </source>
</evidence>
<evidence type="ECO:0000313" key="10">
    <source>
        <dbReference type="EMBL" id="MCY6370848.1"/>
    </source>
</evidence>
<evidence type="ECO:0000256" key="5">
    <source>
        <dbReference type="ARBA" id="ARBA00022729"/>
    </source>
</evidence>
<evidence type="ECO:0000256" key="4">
    <source>
        <dbReference type="ARBA" id="ARBA00022723"/>
    </source>
</evidence>
<evidence type="ECO:0000256" key="1">
    <source>
        <dbReference type="ARBA" id="ARBA00012018"/>
    </source>
</evidence>
<dbReference type="EC" id="3.1.4.3" evidence="1"/>